<evidence type="ECO:0000256" key="7">
    <source>
        <dbReference type="ARBA" id="ARBA00022989"/>
    </source>
</evidence>
<evidence type="ECO:0000256" key="5">
    <source>
        <dbReference type="ARBA" id="ARBA00022801"/>
    </source>
</evidence>
<feature type="transmembrane region" description="Helical" evidence="12">
    <location>
        <begin position="116"/>
        <end position="133"/>
    </location>
</feature>
<dbReference type="AlphaFoldDB" id="J3JH07"/>
<evidence type="ECO:0000259" key="13">
    <source>
        <dbReference type="Pfam" id="PF01435"/>
    </source>
</evidence>
<evidence type="ECO:0000256" key="9">
    <source>
        <dbReference type="ARBA" id="ARBA00023136"/>
    </source>
</evidence>
<reference evidence="14 15" key="1">
    <citation type="journal article" date="2012" name="J. Bacteriol.">
        <title>Draft Genome Sequence of the Extremely Halophilic Archaeon Halogranum salarium B-1T.</title>
        <authorList>
            <person name="Kim K.K."/>
            <person name="Lee K.C."/>
            <person name="Lee J.S."/>
        </authorList>
    </citation>
    <scope>NUCLEOTIDE SEQUENCE [LARGE SCALE GENOMIC DNA]</scope>
    <source>
        <strain evidence="14 15">B-1</strain>
    </source>
</reference>
<keyword evidence="9 12" id="KW-0472">Membrane</keyword>
<feature type="domain" description="Peptidase M48" evidence="13">
    <location>
        <begin position="59"/>
        <end position="219"/>
    </location>
</feature>
<evidence type="ECO:0000256" key="3">
    <source>
        <dbReference type="ARBA" id="ARBA00022692"/>
    </source>
</evidence>
<name>J3JH07_9EURY</name>
<feature type="transmembrane region" description="Helical" evidence="12">
    <location>
        <begin position="15"/>
        <end position="38"/>
    </location>
</feature>
<proteinExistence type="inferred from homology"/>
<evidence type="ECO:0000256" key="10">
    <source>
        <dbReference type="RuleBase" id="RU003983"/>
    </source>
</evidence>
<evidence type="ECO:0000256" key="8">
    <source>
        <dbReference type="ARBA" id="ARBA00023049"/>
    </source>
</evidence>
<keyword evidence="8 10" id="KW-0482">Metalloprotease</keyword>
<dbReference type="GO" id="GO:0004222">
    <property type="term" value="F:metalloendopeptidase activity"/>
    <property type="evidence" value="ECO:0007669"/>
    <property type="project" value="InterPro"/>
</dbReference>
<dbReference type="PANTHER" id="PTHR43221">
    <property type="entry name" value="PROTEASE HTPX"/>
    <property type="match status" value="1"/>
</dbReference>
<keyword evidence="6 10" id="KW-0862">Zinc</keyword>
<keyword evidence="2 10" id="KW-0645">Protease</keyword>
<dbReference type="RefSeq" id="WP_009366284.1">
    <property type="nucleotide sequence ID" value="NZ_ALJD01000003.1"/>
</dbReference>
<dbReference type="OrthoDB" id="308029at2157"/>
<evidence type="ECO:0000256" key="11">
    <source>
        <dbReference type="SAM" id="MobiDB-lite"/>
    </source>
</evidence>
<dbReference type="PANTHER" id="PTHR43221:SF2">
    <property type="entry name" value="PROTEASE HTPX HOMOLOG"/>
    <property type="match status" value="1"/>
</dbReference>
<dbReference type="Gene3D" id="3.30.2010.10">
    <property type="entry name" value="Metalloproteases ('zincins'), catalytic domain"/>
    <property type="match status" value="1"/>
</dbReference>
<evidence type="ECO:0000256" key="6">
    <source>
        <dbReference type="ARBA" id="ARBA00022833"/>
    </source>
</evidence>
<evidence type="ECO:0000256" key="4">
    <source>
        <dbReference type="ARBA" id="ARBA00022723"/>
    </source>
</evidence>
<evidence type="ECO:0000256" key="2">
    <source>
        <dbReference type="ARBA" id="ARBA00022670"/>
    </source>
</evidence>
<keyword evidence="1" id="KW-1003">Cell membrane</keyword>
<evidence type="ECO:0000256" key="12">
    <source>
        <dbReference type="SAM" id="Phobius"/>
    </source>
</evidence>
<dbReference type="GO" id="GO:0046872">
    <property type="term" value="F:metal ion binding"/>
    <property type="evidence" value="ECO:0007669"/>
    <property type="project" value="UniProtKB-KW"/>
</dbReference>
<comment type="caution">
    <text evidence="14">The sequence shown here is derived from an EMBL/GenBank/DDBJ whole genome shotgun (WGS) entry which is preliminary data.</text>
</comment>
<keyword evidence="4" id="KW-0479">Metal-binding</keyword>
<comment type="similarity">
    <text evidence="10">Belongs to the peptidase M48 family.</text>
</comment>
<feature type="transmembrane region" description="Helical" evidence="12">
    <location>
        <begin position="139"/>
        <end position="158"/>
    </location>
</feature>
<keyword evidence="7 12" id="KW-1133">Transmembrane helix</keyword>
<sequence length="239" mass="25488">MVLTAVETFLRDWPFLTALIVLGVSGVLAGPSVLAATVGARRLSPTERETLAHHGVAVDGVRVVARPEGVPTAFAVGVVPGHRYVYVTERLVEVLTPAELAGVVAHELGHLRRYHVFPRLGLPTLFVVAWAAAVSADVGGAFLGGLLLVAPVTLASFATSRWTEYDADAYVTRHADGVALADALDRLGQAGYLRRDDVGLRRLLARHPTLGERVGRLRGSAQTVRTETESDTTVVESDD</sequence>
<dbReference type="GO" id="GO:0006508">
    <property type="term" value="P:proteolysis"/>
    <property type="evidence" value="ECO:0007669"/>
    <property type="project" value="UniProtKB-KW"/>
</dbReference>
<evidence type="ECO:0000256" key="1">
    <source>
        <dbReference type="ARBA" id="ARBA00022475"/>
    </source>
</evidence>
<dbReference type="Pfam" id="PF01435">
    <property type="entry name" value="Peptidase_M48"/>
    <property type="match status" value="1"/>
</dbReference>
<evidence type="ECO:0000313" key="14">
    <source>
        <dbReference type="EMBL" id="EJN60566.1"/>
    </source>
</evidence>
<gene>
    <name evidence="14" type="ORF">HSB1_11690</name>
</gene>
<keyword evidence="5 10" id="KW-0378">Hydrolase</keyword>
<accession>J3JH07</accession>
<protein>
    <recommendedName>
        <fullName evidence="13">Peptidase M48 domain-containing protein</fullName>
    </recommendedName>
</protein>
<dbReference type="InterPro" id="IPR050083">
    <property type="entry name" value="HtpX_protease"/>
</dbReference>
<dbReference type="InterPro" id="IPR001915">
    <property type="entry name" value="Peptidase_M48"/>
</dbReference>
<dbReference type="EMBL" id="ALJD01000003">
    <property type="protein sequence ID" value="EJN60566.1"/>
    <property type="molecule type" value="Genomic_DNA"/>
</dbReference>
<feature type="region of interest" description="Disordered" evidence="11">
    <location>
        <begin position="218"/>
        <end position="239"/>
    </location>
</feature>
<comment type="cofactor">
    <cofactor evidence="10">
        <name>Zn(2+)</name>
        <dbReference type="ChEBI" id="CHEBI:29105"/>
    </cofactor>
    <text evidence="10">Binds 1 zinc ion per subunit.</text>
</comment>
<organism evidence="14 15">
    <name type="scientific">Halogranum salarium B-1</name>
    <dbReference type="NCBI Taxonomy" id="1210908"/>
    <lineage>
        <taxon>Archaea</taxon>
        <taxon>Methanobacteriati</taxon>
        <taxon>Methanobacteriota</taxon>
        <taxon>Stenosarchaea group</taxon>
        <taxon>Halobacteria</taxon>
        <taxon>Halobacteriales</taxon>
        <taxon>Haloferacaceae</taxon>
    </lineage>
</organism>
<dbReference type="Proteomes" id="UP000007813">
    <property type="component" value="Unassembled WGS sequence"/>
</dbReference>
<dbReference type="eggNOG" id="arCOG01334">
    <property type="taxonomic scope" value="Archaea"/>
</dbReference>
<evidence type="ECO:0000313" key="15">
    <source>
        <dbReference type="Proteomes" id="UP000007813"/>
    </source>
</evidence>
<keyword evidence="3 12" id="KW-0812">Transmembrane</keyword>